<dbReference type="GO" id="GO:0005829">
    <property type="term" value="C:cytosol"/>
    <property type="evidence" value="ECO:0007669"/>
    <property type="project" value="TreeGrafter"/>
</dbReference>
<accession>A0A067PHY7</accession>
<feature type="region of interest" description="Disordered" evidence="1">
    <location>
        <begin position="175"/>
        <end position="194"/>
    </location>
</feature>
<dbReference type="SUPFAM" id="SSF48452">
    <property type="entry name" value="TPR-like"/>
    <property type="match status" value="1"/>
</dbReference>
<keyword evidence="3" id="KW-1185">Reference proteome</keyword>
<evidence type="ECO:0000313" key="3">
    <source>
        <dbReference type="Proteomes" id="UP000027265"/>
    </source>
</evidence>
<dbReference type="PANTHER" id="PTHR31859:SF1">
    <property type="entry name" value="TETRATRICOPEPTIDE REPEAT PROTEIN 39C"/>
    <property type="match status" value="1"/>
</dbReference>
<feature type="compositionally biased region" description="Pro residues" evidence="1">
    <location>
        <begin position="533"/>
        <end position="546"/>
    </location>
</feature>
<protein>
    <recommendedName>
        <fullName evidence="4">Mitochondrial outer membrane protein IML2</fullName>
    </recommendedName>
</protein>
<dbReference type="Pfam" id="PF10300">
    <property type="entry name" value="Iml2-TPR_39"/>
    <property type="match status" value="1"/>
</dbReference>
<evidence type="ECO:0000256" key="1">
    <source>
        <dbReference type="SAM" id="MobiDB-lite"/>
    </source>
</evidence>
<dbReference type="GO" id="GO:0005634">
    <property type="term" value="C:nucleus"/>
    <property type="evidence" value="ECO:0007669"/>
    <property type="project" value="TreeGrafter"/>
</dbReference>
<dbReference type="GO" id="GO:0005741">
    <property type="term" value="C:mitochondrial outer membrane"/>
    <property type="evidence" value="ECO:0007669"/>
    <property type="project" value="TreeGrafter"/>
</dbReference>
<dbReference type="AlphaFoldDB" id="A0A067PHY7"/>
<dbReference type="EMBL" id="KL197728">
    <property type="protein sequence ID" value="KDQ54513.1"/>
    <property type="molecule type" value="Genomic_DNA"/>
</dbReference>
<dbReference type="HOGENOM" id="CLU_023297_0_0_1"/>
<evidence type="ECO:0000313" key="2">
    <source>
        <dbReference type="EMBL" id="KDQ54513.1"/>
    </source>
</evidence>
<dbReference type="InterPro" id="IPR011990">
    <property type="entry name" value="TPR-like_helical_dom_sf"/>
</dbReference>
<organism evidence="2 3">
    <name type="scientific">Jaapia argillacea MUCL 33604</name>
    <dbReference type="NCBI Taxonomy" id="933084"/>
    <lineage>
        <taxon>Eukaryota</taxon>
        <taxon>Fungi</taxon>
        <taxon>Dikarya</taxon>
        <taxon>Basidiomycota</taxon>
        <taxon>Agaricomycotina</taxon>
        <taxon>Agaricomycetes</taxon>
        <taxon>Agaricomycetidae</taxon>
        <taxon>Jaapiales</taxon>
        <taxon>Jaapiaceae</taxon>
        <taxon>Jaapia</taxon>
    </lineage>
</organism>
<reference evidence="3" key="1">
    <citation type="journal article" date="2014" name="Proc. Natl. Acad. Sci. U.S.A.">
        <title>Extensive sampling of basidiomycete genomes demonstrates inadequacy of the white-rot/brown-rot paradigm for wood decay fungi.</title>
        <authorList>
            <person name="Riley R."/>
            <person name="Salamov A.A."/>
            <person name="Brown D.W."/>
            <person name="Nagy L.G."/>
            <person name="Floudas D."/>
            <person name="Held B.W."/>
            <person name="Levasseur A."/>
            <person name="Lombard V."/>
            <person name="Morin E."/>
            <person name="Otillar R."/>
            <person name="Lindquist E.A."/>
            <person name="Sun H."/>
            <person name="LaButti K.M."/>
            <person name="Schmutz J."/>
            <person name="Jabbour D."/>
            <person name="Luo H."/>
            <person name="Baker S.E."/>
            <person name="Pisabarro A.G."/>
            <person name="Walton J.D."/>
            <person name="Blanchette R.A."/>
            <person name="Henrissat B."/>
            <person name="Martin F."/>
            <person name="Cullen D."/>
            <person name="Hibbett D.S."/>
            <person name="Grigoriev I.V."/>
        </authorList>
    </citation>
    <scope>NUCLEOTIDE SEQUENCE [LARGE SCALE GENOMIC DNA]</scope>
    <source>
        <strain evidence="3">MUCL 33604</strain>
    </source>
</reference>
<sequence length="705" mass="77071">MADDTAATLLGATEGFDHLFANRIREAKETFASNDSPFHTFGLGICAFLEAALGMETGLMLEATRCLTLSESGAKKQMKAARYSSTTTGRFVPGLEWELLHADAVILLGLTHALSESYMGYAQCLYALNSAHSKFSKLYKQVFPTGLDSFATPATTPLPSPGASTSSLLSSSSASSQLTTVPPSSSPSISTSSSSRGFFGRWTGGGGSNLAVPTPATNGTRALGRKASAMSLRVGKEGPVDELIISGTAFGFGLFNLVLSLLPAKVKGLVGFFGYNHDRKLALQALAVSAAKKDVHAVFAGLSLMTYHGVVLLLSGYQADEAHIIKQYRAIVDNVSERYPTGSLWILNHAKILRMSGDAEGAIKVLQDGLLPDRPHLFLQADALLIFELAWTLLSQRRYKEAADMFLRITEMNTWSHATYYVIAAGCHISLGNYAKAQEFLDYVPELINLRKVHGKELPTEVFIKKKLNFYKEKQRRRGGLDTEFAQCIKISPAEELAIFWNTHARIHKSVAEAHIREWTSLTPPITISSPYYDPPTPTAQPPNPISDPSSPIEPKPLDLDTEDELAVRSLLLGITHRTTGDFMVSREFLEDAHRRCVSGKVEISTWIGGVAMFELAVLDLREVDHQERGLVREGSGKEGVELKVESKEGREGKEVWREVLRVAGEKLDKALALAGKEVDLSSRLDSRIAMLRDEIALKREMLGL</sequence>
<dbReference type="OrthoDB" id="2154985at2759"/>
<gene>
    <name evidence="2" type="ORF">JAAARDRAFT_38183</name>
</gene>
<feature type="region of interest" description="Disordered" evidence="1">
    <location>
        <begin position="530"/>
        <end position="558"/>
    </location>
</feature>
<dbReference type="InterPro" id="IPR019412">
    <property type="entry name" value="IML2/TPR_39"/>
</dbReference>
<dbReference type="PANTHER" id="PTHR31859">
    <property type="entry name" value="TETRATRICOPEPTIDE REPEAT PROTEIN 39 FAMILY MEMBER"/>
    <property type="match status" value="1"/>
</dbReference>
<dbReference type="InParanoid" id="A0A067PHY7"/>
<name>A0A067PHY7_9AGAM</name>
<evidence type="ECO:0008006" key="4">
    <source>
        <dbReference type="Google" id="ProtNLM"/>
    </source>
</evidence>
<dbReference type="Gene3D" id="1.25.40.10">
    <property type="entry name" value="Tetratricopeptide repeat domain"/>
    <property type="match status" value="1"/>
</dbReference>
<dbReference type="Proteomes" id="UP000027265">
    <property type="component" value="Unassembled WGS sequence"/>
</dbReference>
<proteinExistence type="predicted"/>